<feature type="domain" description="Histidine kinase/HSP90-like ATPase" evidence="7">
    <location>
        <begin position="279"/>
        <end position="330"/>
    </location>
</feature>
<feature type="transmembrane region" description="Helical" evidence="6">
    <location>
        <begin position="104"/>
        <end position="121"/>
    </location>
</feature>
<sequence length="365" mass="42029">MFRPFQKYDPLYYIGLVFLIFPVGGIFWFDYPGWTIIPTAGFALSYLAIIHIRDQHKVLIACLWFYLLAYITLMTIGIEGSMMWFFFYIANLLVYRFDDGFKSYRMVSFLTCLLFLNTSVWLSNSPIISKLMAVAVTGFILSIYYFQRKTMVEDRLKAELYRQNETINLLAAENERNRIGRDLHDTLGHTFAMMTLKTELALKQLDKENLTAVQKELEDLRAISQTSMKEVRELINNLKYRTVSEELEAISDVFSLSNIELTIDKQVETDQLSPVLQSSISMILRELTTNVIKHAKATSCQISLQELDDIVITVTDNGQGFETLTGQELHSIRERLQLVKGEVQILSRHSPTTIQVRLANKEVGL</sequence>
<keyword evidence="6" id="KW-1133">Transmembrane helix</keyword>
<keyword evidence="6" id="KW-0812">Transmembrane</keyword>
<organism evidence="9 10">
    <name type="scientific">Streptococcus moroccensis</name>
    <dbReference type="NCBI Taxonomy" id="1451356"/>
    <lineage>
        <taxon>Bacteria</taxon>
        <taxon>Bacillati</taxon>
        <taxon>Bacillota</taxon>
        <taxon>Bacilli</taxon>
        <taxon>Lactobacillales</taxon>
        <taxon>Streptococcaceae</taxon>
        <taxon>Streptococcus</taxon>
    </lineage>
</organism>
<evidence type="ECO:0000259" key="7">
    <source>
        <dbReference type="Pfam" id="PF02518"/>
    </source>
</evidence>
<feature type="transmembrane region" description="Helical" evidence="6">
    <location>
        <begin position="127"/>
        <end position="146"/>
    </location>
</feature>
<comment type="catalytic activity">
    <reaction evidence="1">
        <text>ATP + protein L-histidine = ADP + protein N-phospho-L-histidine.</text>
        <dbReference type="EC" id="2.7.13.3"/>
    </reaction>
</comment>
<keyword evidence="5" id="KW-0902">Two-component regulatory system</keyword>
<evidence type="ECO:0000256" key="2">
    <source>
        <dbReference type="ARBA" id="ARBA00012438"/>
    </source>
</evidence>
<dbReference type="Gene3D" id="1.20.5.1930">
    <property type="match status" value="1"/>
</dbReference>
<evidence type="ECO:0000256" key="5">
    <source>
        <dbReference type="ARBA" id="ARBA00023012"/>
    </source>
</evidence>
<dbReference type="SUPFAM" id="SSF55874">
    <property type="entry name" value="ATPase domain of HSP90 chaperone/DNA topoisomerase II/histidine kinase"/>
    <property type="match status" value="1"/>
</dbReference>
<keyword evidence="3 9" id="KW-0808">Transferase</keyword>
<evidence type="ECO:0000256" key="4">
    <source>
        <dbReference type="ARBA" id="ARBA00022777"/>
    </source>
</evidence>
<dbReference type="EMBL" id="JAUSTM010000021">
    <property type="protein sequence ID" value="MDQ0223255.1"/>
    <property type="molecule type" value="Genomic_DNA"/>
</dbReference>
<dbReference type="Gene3D" id="3.30.565.10">
    <property type="entry name" value="Histidine kinase-like ATPase, C-terminal domain"/>
    <property type="match status" value="1"/>
</dbReference>
<gene>
    <name evidence="9" type="ORF">J2S23_001830</name>
</gene>
<keyword evidence="6" id="KW-0472">Membrane</keyword>
<dbReference type="Pfam" id="PF02518">
    <property type="entry name" value="HATPase_c"/>
    <property type="match status" value="1"/>
</dbReference>
<dbReference type="InterPro" id="IPR003594">
    <property type="entry name" value="HATPase_dom"/>
</dbReference>
<evidence type="ECO:0000313" key="9">
    <source>
        <dbReference type="EMBL" id="MDQ0223255.1"/>
    </source>
</evidence>
<dbReference type="EC" id="2.7.13.3" evidence="2"/>
<feature type="transmembrane region" description="Helical" evidence="6">
    <location>
        <begin position="35"/>
        <end position="52"/>
    </location>
</feature>
<evidence type="ECO:0000259" key="8">
    <source>
        <dbReference type="Pfam" id="PF07730"/>
    </source>
</evidence>
<dbReference type="Pfam" id="PF07730">
    <property type="entry name" value="HisKA_3"/>
    <property type="match status" value="1"/>
</dbReference>
<keyword evidence="10" id="KW-1185">Reference proteome</keyword>
<dbReference type="RefSeq" id="WP_307122406.1">
    <property type="nucleotide sequence ID" value="NZ_JAUSTM010000021.1"/>
</dbReference>
<dbReference type="PANTHER" id="PTHR24421">
    <property type="entry name" value="NITRATE/NITRITE SENSOR PROTEIN NARX-RELATED"/>
    <property type="match status" value="1"/>
</dbReference>
<dbReference type="InterPro" id="IPR011712">
    <property type="entry name" value="Sig_transdc_His_kin_sub3_dim/P"/>
</dbReference>
<feature type="transmembrane region" description="Helical" evidence="6">
    <location>
        <begin position="12"/>
        <end position="29"/>
    </location>
</feature>
<evidence type="ECO:0000256" key="1">
    <source>
        <dbReference type="ARBA" id="ARBA00000085"/>
    </source>
</evidence>
<evidence type="ECO:0000313" key="10">
    <source>
        <dbReference type="Proteomes" id="UP001223079"/>
    </source>
</evidence>
<keyword evidence="4 9" id="KW-0418">Kinase</keyword>
<dbReference type="PANTHER" id="PTHR24421:SF63">
    <property type="entry name" value="SENSOR HISTIDINE KINASE DESK"/>
    <property type="match status" value="1"/>
</dbReference>
<dbReference type="InterPro" id="IPR036890">
    <property type="entry name" value="HATPase_C_sf"/>
</dbReference>
<evidence type="ECO:0000256" key="6">
    <source>
        <dbReference type="SAM" id="Phobius"/>
    </source>
</evidence>
<dbReference type="CDD" id="cd16917">
    <property type="entry name" value="HATPase_UhpB-NarQ-NarX-like"/>
    <property type="match status" value="1"/>
</dbReference>
<proteinExistence type="predicted"/>
<feature type="domain" description="Signal transduction histidine kinase subgroup 3 dimerisation and phosphoacceptor" evidence="8">
    <location>
        <begin position="175"/>
        <end position="239"/>
    </location>
</feature>
<feature type="transmembrane region" description="Helical" evidence="6">
    <location>
        <begin position="59"/>
        <end position="76"/>
    </location>
</feature>
<reference evidence="9 10" key="1">
    <citation type="submission" date="2023-07" db="EMBL/GenBank/DDBJ databases">
        <title>Genomic Encyclopedia of Type Strains, Phase IV (KMG-IV): sequencing the most valuable type-strain genomes for metagenomic binning, comparative biology and taxonomic classification.</title>
        <authorList>
            <person name="Goeker M."/>
        </authorList>
    </citation>
    <scope>NUCLEOTIDE SEQUENCE [LARGE SCALE GENOMIC DNA]</scope>
    <source>
        <strain evidence="9 10">DSM 105143</strain>
    </source>
</reference>
<protein>
    <recommendedName>
        <fullName evidence="2">histidine kinase</fullName>
        <ecNumber evidence="2">2.7.13.3</ecNumber>
    </recommendedName>
</protein>
<comment type="caution">
    <text evidence="9">The sequence shown here is derived from an EMBL/GenBank/DDBJ whole genome shotgun (WGS) entry which is preliminary data.</text>
</comment>
<evidence type="ECO:0000256" key="3">
    <source>
        <dbReference type="ARBA" id="ARBA00022679"/>
    </source>
</evidence>
<dbReference type="InterPro" id="IPR050482">
    <property type="entry name" value="Sensor_HK_TwoCompSys"/>
</dbReference>
<dbReference type="GO" id="GO:0004673">
    <property type="term" value="F:protein histidine kinase activity"/>
    <property type="evidence" value="ECO:0007669"/>
    <property type="project" value="UniProtKB-EC"/>
</dbReference>
<name>A0ABT9YTE2_9STRE</name>
<dbReference type="Proteomes" id="UP001223079">
    <property type="component" value="Unassembled WGS sequence"/>
</dbReference>
<accession>A0ABT9YTE2</accession>